<dbReference type="eggNOG" id="ENOG502ZQRW">
    <property type="taxonomic scope" value="Bacteria"/>
</dbReference>
<dbReference type="PATRIC" id="fig|866895.3.peg.3407"/>
<feature type="transmembrane region" description="Helical" evidence="1">
    <location>
        <begin position="12"/>
        <end position="30"/>
    </location>
</feature>
<evidence type="ECO:0000256" key="1">
    <source>
        <dbReference type="SAM" id="Phobius"/>
    </source>
</evidence>
<dbReference type="HOGENOM" id="CLU_2752203_0_0_9"/>
<protein>
    <submittedName>
        <fullName evidence="2">Uncharacterized protein</fullName>
    </submittedName>
</protein>
<dbReference type="AlphaFoldDB" id="I0JRE3"/>
<accession>I0JRE3</accession>
<dbReference type="KEGG" id="hhd:HBHAL_4372"/>
<dbReference type="RefSeq" id="WP_014644601.1">
    <property type="nucleotide sequence ID" value="NC_017668.1"/>
</dbReference>
<name>I0JRE3_HALH3</name>
<keyword evidence="1" id="KW-0812">Transmembrane</keyword>
<evidence type="ECO:0000313" key="2">
    <source>
        <dbReference type="EMBL" id="CCG46713.1"/>
    </source>
</evidence>
<evidence type="ECO:0000313" key="3">
    <source>
        <dbReference type="Proteomes" id="UP000007397"/>
    </source>
</evidence>
<organism evidence="2 3">
    <name type="scientific">Halobacillus halophilus (strain ATCC 35676 / DSM 2266 / JCM 20832 / KCTC 3685 / LMG 17431 / NBRC 102448 / NCIMB 2269)</name>
    <name type="common">Sporosarcina halophila</name>
    <dbReference type="NCBI Taxonomy" id="866895"/>
    <lineage>
        <taxon>Bacteria</taxon>
        <taxon>Bacillati</taxon>
        <taxon>Bacillota</taxon>
        <taxon>Bacilli</taxon>
        <taxon>Bacillales</taxon>
        <taxon>Bacillaceae</taxon>
        <taxon>Halobacillus</taxon>
    </lineage>
</organism>
<dbReference type="Proteomes" id="UP000007397">
    <property type="component" value="Chromosome"/>
</dbReference>
<keyword evidence="1" id="KW-0472">Membrane</keyword>
<keyword evidence="3" id="KW-1185">Reference proteome</keyword>
<keyword evidence="1" id="KW-1133">Transmembrane helix</keyword>
<sequence>MLTKRKTTAGKWLVYVGLWIFAAGFAFSEFNGMEGKPDFLELASVPLIIIGLLMIILSNFFNKKASDFTS</sequence>
<gene>
    <name evidence="2" type="ordered locus">HBHAL_4372</name>
</gene>
<feature type="transmembrane region" description="Helical" evidence="1">
    <location>
        <begin position="42"/>
        <end position="61"/>
    </location>
</feature>
<dbReference type="EMBL" id="HE717023">
    <property type="protein sequence ID" value="CCG46713.1"/>
    <property type="molecule type" value="Genomic_DNA"/>
</dbReference>
<proteinExistence type="predicted"/>
<reference evidence="2 3" key="1">
    <citation type="journal article" date="2013" name="Environ. Microbiol.">
        <title>Chloride and organic osmolytes: a hybrid strategy to cope with elevated salinities by the moderately halophilic, chloride-dependent bacterium Halobacillus halophilus.</title>
        <authorList>
            <person name="Saum S.H."/>
            <person name="Pfeiffer F."/>
            <person name="Palm P."/>
            <person name="Rampp M."/>
            <person name="Schuster S.C."/>
            <person name="Muller V."/>
            <person name="Oesterhelt D."/>
        </authorList>
    </citation>
    <scope>NUCLEOTIDE SEQUENCE [LARGE SCALE GENOMIC DNA]</scope>
    <source>
        <strain evidence="3">ATCC 35676 / DSM 2266 / JCM 20832 / KCTC 3685 / LMG 17431 / NBRC 102448 / NCIMB 2269</strain>
    </source>
</reference>